<accession>A0ABY6HRG4</accession>
<sequence length="421" mass="48681">MKRNLGAMEKMFYNYKSTIMLYAQIRGKINAERLKTVLRKLQDRHPMMKVTINLDEAGQPMFITNNHLEIPYKLITNTSVETWVQTAEKELTRPFKIEQELLWKVVALTSSHDFKISEEFELLVFADHCLADGMSFMFLLRDLLEILSNPDKEVIPLGDFPAVDDMLPPEIINQIQKIEQRSHEITDIQSEVTSTIPQPIEDTKIPSRESQKLGLIPWTMNSEIYGKFRDRCKLEGITQYSGLCTALLLAFDRDPPRINIPVDIRNYLKQDVGESIGFYISSINLGLKVRQVKRFWKMAQKFNSRLKQNLKIAQLFNWFLLEKSAYAKAIKSVLKNDPLTTFWVSNLGSLKIPVIYGDYEVTSMRFAFPNYQELGVTINSVKDQLFLTISFPFMVYSKETINGKIKNLTEILQSAIEIPNE</sequence>
<dbReference type="Proteomes" id="UP001208689">
    <property type="component" value="Chromosome"/>
</dbReference>
<proteinExistence type="predicted"/>
<dbReference type="Gene3D" id="3.30.559.30">
    <property type="entry name" value="Nonribosomal peptide synthetase, condensation domain"/>
    <property type="match status" value="1"/>
</dbReference>
<evidence type="ECO:0000259" key="1">
    <source>
        <dbReference type="Pfam" id="PF00668"/>
    </source>
</evidence>
<dbReference type="InterPro" id="IPR052058">
    <property type="entry name" value="Alcohol_O-acetyltransferase"/>
</dbReference>
<keyword evidence="3" id="KW-1185">Reference proteome</keyword>
<dbReference type="PANTHER" id="PTHR28037:SF1">
    <property type="entry name" value="ALCOHOL O-ACETYLTRANSFERASE 1-RELATED"/>
    <property type="match status" value="1"/>
</dbReference>
<feature type="domain" description="Condensation" evidence="1">
    <location>
        <begin position="20"/>
        <end position="420"/>
    </location>
</feature>
<gene>
    <name evidence="2" type="ORF">NEF87_002218</name>
</gene>
<dbReference type="PANTHER" id="PTHR28037">
    <property type="entry name" value="ALCOHOL O-ACETYLTRANSFERASE 1-RELATED"/>
    <property type="match status" value="1"/>
</dbReference>
<reference evidence="2" key="1">
    <citation type="submission" date="2022-09" db="EMBL/GenBank/DDBJ databases">
        <title>Actin cytoskeleton and complex cell architecture in an #Asgard archaeon.</title>
        <authorList>
            <person name="Ponce Toledo R.I."/>
            <person name="Schleper C."/>
            <person name="Rodrigues Oliveira T."/>
            <person name="Wollweber F."/>
            <person name="Xu J."/>
            <person name="Rittmann S."/>
            <person name="Klingl A."/>
            <person name="Pilhofer M."/>
        </authorList>
    </citation>
    <scope>NUCLEOTIDE SEQUENCE</scope>
    <source>
        <strain evidence="2">B-35</strain>
    </source>
</reference>
<dbReference type="Pfam" id="PF00668">
    <property type="entry name" value="Condensation"/>
    <property type="match status" value="1"/>
</dbReference>
<dbReference type="Gene3D" id="3.30.559.10">
    <property type="entry name" value="Chloramphenicol acetyltransferase-like domain"/>
    <property type="match status" value="1"/>
</dbReference>
<evidence type="ECO:0000313" key="3">
    <source>
        <dbReference type="Proteomes" id="UP001208689"/>
    </source>
</evidence>
<protein>
    <recommendedName>
        <fullName evidence="1">Condensation domain-containing protein</fullName>
    </recommendedName>
</protein>
<dbReference type="InterPro" id="IPR001242">
    <property type="entry name" value="Condensation_dom"/>
</dbReference>
<name>A0ABY6HRG4_9ARCH</name>
<organism evidence="2 3">
    <name type="scientific">Candidatus Lokiarchaeum ossiferum</name>
    <dbReference type="NCBI Taxonomy" id="2951803"/>
    <lineage>
        <taxon>Archaea</taxon>
        <taxon>Promethearchaeati</taxon>
        <taxon>Promethearchaeota</taxon>
        <taxon>Promethearchaeia</taxon>
        <taxon>Promethearchaeales</taxon>
        <taxon>Promethearchaeaceae</taxon>
        <taxon>Candidatus Lokiarchaeum</taxon>
    </lineage>
</organism>
<dbReference type="EMBL" id="CP104013">
    <property type="protein sequence ID" value="UYP45933.1"/>
    <property type="molecule type" value="Genomic_DNA"/>
</dbReference>
<evidence type="ECO:0000313" key="2">
    <source>
        <dbReference type="EMBL" id="UYP45933.1"/>
    </source>
</evidence>
<dbReference type="InterPro" id="IPR023213">
    <property type="entry name" value="CAT-like_dom_sf"/>
</dbReference>
<dbReference type="SUPFAM" id="SSF52777">
    <property type="entry name" value="CoA-dependent acyltransferases"/>
    <property type="match status" value="2"/>
</dbReference>